<protein>
    <recommendedName>
        <fullName evidence="3">Reverse transcriptase RNase H-like domain-containing protein</fullName>
    </recommendedName>
</protein>
<comment type="caution">
    <text evidence="1">The sequence shown here is derived from an EMBL/GenBank/DDBJ whole genome shotgun (WGS) entry which is preliminary data.</text>
</comment>
<proteinExistence type="predicted"/>
<dbReference type="Proteomes" id="UP000237271">
    <property type="component" value="Unassembled WGS sequence"/>
</dbReference>
<gene>
    <name evidence="1" type="ORF">PHPALM_20907</name>
</gene>
<organism evidence="1 2">
    <name type="scientific">Phytophthora palmivora</name>
    <dbReference type="NCBI Taxonomy" id="4796"/>
    <lineage>
        <taxon>Eukaryota</taxon>
        <taxon>Sar</taxon>
        <taxon>Stramenopiles</taxon>
        <taxon>Oomycota</taxon>
        <taxon>Peronosporomycetes</taxon>
        <taxon>Peronosporales</taxon>
        <taxon>Peronosporaceae</taxon>
        <taxon>Phytophthora</taxon>
    </lineage>
</organism>
<evidence type="ECO:0000313" key="1">
    <source>
        <dbReference type="EMBL" id="POM63658.1"/>
    </source>
</evidence>
<keyword evidence="2" id="KW-1185">Reference proteome</keyword>
<evidence type="ECO:0008006" key="3">
    <source>
        <dbReference type="Google" id="ProtNLM"/>
    </source>
</evidence>
<evidence type="ECO:0000313" key="2">
    <source>
        <dbReference type="Proteomes" id="UP000237271"/>
    </source>
</evidence>
<sequence>MLFANNWALSSTLMRMHDDKLHPGRVLKENEVNYLPPEKELVGLRQLLKLCDTLLTGKVLHMYIRFSTLDWVFQSTSLCDRAVSYAALLSPYHLKIKRASTTLHVGLDESLKHISPPSKNSTTVQMDPELLYAQIPRNYKWHVLSFDGSAKTENNGGYGSCSRIFVAPS</sequence>
<accession>A0A2P4XDM9</accession>
<dbReference type="EMBL" id="NCKW01011359">
    <property type="protein sequence ID" value="POM63658.1"/>
    <property type="molecule type" value="Genomic_DNA"/>
</dbReference>
<reference evidence="1 2" key="1">
    <citation type="journal article" date="2017" name="Genome Biol. Evol.">
        <title>Phytophthora megakarya and P. palmivora, closely related causal agents of cacao black pod rot, underwent increases in genome sizes and gene numbers by different mechanisms.</title>
        <authorList>
            <person name="Ali S.S."/>
            <person name="Shao J."/>
            <person name="Lary D.J."/>
            <person name="Kronmiller B."/>
            <person name="Shen D."/>
            <person name="Strem M.D."/>
            <person name="Amoako-Attah I."/>
            <person name="Akrofi A.Y."/>
            <person name="Begoude B.A."/>
            <person name="Ten Hoopen G.M."/>
            <person name="Coulibaly K."/>
            <person name="Kebe B.I."/>
            <person name="Melnick R.L."/>
            <person name="Guiltinan M.J."/>
            <person name="Tyler B.M."/>
            <person name="Meinhardt L.W."/>
            <person name="Bailey B.A."/>
        </authorList>
    </citation>
    <scope>NUCLEOTIDE SEQUENCE [LARGE SCALE GENOMIC DNA]</scope>
    <source>
        <strain evidence="2">sbr112.9</strain>
    </source>
</reference>
<name>A0A2P4XDM9_9STRA</name>
<dbReference type="AlphaFoldDB" id="A0A2P4XDM9"/>
<dbReference type="OrthoDB" id="126071at2759"/>